<dbReference type="InterPro" id="IPR008584">
    <property type="entry name" value="CXXC_Zn-binding_euk"/>
</dbReference>
<evidence type="ECO:0000256" key="2">
    <source>
        <dbReference type="ARBA" id="ARBA00022723"/>
    </source>
</evidence>
<comment type="similarity">
    <text evidence="1">Belongs to the UPF0587 family.</text>
</comment>
<dbReference type="Pfam" id="PF05907">
    <property type="entry name" value="CXXC_Zn-b_euk"/>
    <property type="match status" value="1"/>
</dbReference>
<sequence>MGKFALEIACSTEYVKQFAAEGEDFRYYLKIKCSQCGDVSERFLYVCAAVTVPTKTGRSTANLVGKCKNCSREWTLNILPESIVPFKAEEEAKGDGYQAIAVFEVRGCEPAEFEPRKGWKVASSESNATFSDVDLSEGDWADYDDRASVSLAIMELTSRFTKR</sequence>
<keyword evidence="2" id="KW-0479">Metal-binding</keyword>
<keyword evidence="5" id="KW-1185">Reference proteome</keyword>
<evidence type="ECO:0000313" key="5">
    <source>
        <dbReference type="Proteomes" id="UP000708208"/>
    </source>
</evidence>
<evidence type="ECO:0000256" key="1">
    <source>
        <dbReference type="ARBA" id="ARBA00007818"/>
    </source>
</evidence>
<dbReference type="PANTHER" id="PTHR12857">
    <property type="entry name" value="CXXC MOTIF CONTAINING ZINC BINDING PROTEIN"/>
    <property type="match status" value="1"/>
</dbReference>
<accession>A0A8J2LHF1</accession>
<dbReference type="OrthoDB" id="10248838at2759"/>
<name>A0A8J2LHF1_9HEXA</name>
<dbReference type="Proteomes" id="UP000708208">
    <property type="component" value="Unassembled WGS sequence"/>
</dbReference>
<dbReference type="PANTHER" id="PTHR12857:SF0">
    <property type="entry name" value="CXXC MOTIF CONTAINING ZINC BINDING PROTEIN"/>
    <property type="match status" value="1"/>
</dbReference>
<comment type="caution">
    <text evidence="4">The sequence shown here is derived from an EMBL/GenBank/DDBJ whole genome shotgun (WGS) entry which is preliminary data.</text>
</comment>
<organism evidence="4 5">
    <name type="scientific">Allacma fusca</name>
    <dbReference type="NCBI Taxonomy" id="39272"/>
    <lineage>
        <taxon>Eukaryota</taxon>
        <taxon>Metazoa</taxon>
        <taxon>Ecdysozoa</taxon>
        <taxon>Arthropoda</taxon>
        <taxon>Hexapoda</taxon>
        <taxon>Collembola</taxon>
        <taxon>Symphypleona</taxon>
        <taxon>Sminthuridae</taxon>
        <taxon>Allacma</taxon>
    </lineage>
</organism>
<gene>
    <name evidence="4" type="ORF">AFUS01_LOCUS42797</name>
</gene>
<keyword evidence="3" id="KW-0862">Zinc</keyword>
<dbReference type="AlphaFoldDB" id="A0A8J2LHF1"/>
<evidence type="ECO:0000313" key="4">
    <source>
        <dbReference type="EMBL" id="CAG7833154.1"/>
    </source>
</evidence>
<dbReference type="EMBL" id="CAJVCH010568753">
    <property type="protein sequence ID" value="CAG7833154.1"/>
    <property type="molecule type" value="Genomic_DNA"/>
</dbReference>
<reference evidence="4" key="1">
    <citation type="submission" date="2021-06" db="EMBL/GenBank/DDBJ databases">
        <authorList>
            <person name="Hodson N. C."/>
            <person name="Mongue J. A."/>
            <person name="Jaron S. K."/>
        </authorList>
    </citation>
    <scope>NUCLEOTIDE SEQUENCE</scope>
</reference>
<protein>
    <submittedName>
        <fullName evidence="4">Uncharacterized protein</fullName>
    </submittedName>
</protein>
<dbReference type="GO" id="GO:0008270">
    <property type="term" value="F:zinc ion binding"/>
    <property type="evidence" value="ECO:0007669"/>
    <property type="project" value="TreeGrafter"/>
</dbReference>
<evidence type="ECO:0000256" key="3">
    <source>
        <dbReference type="ARBA" id="ARBA00022833"/>
    </source>
</evidence>
<proteinExistence type="inferred from homology"/>